<dbReference type="Proteomes" id="UP000823894">
    <property type="component" value="Unassembled WGS sequence"/>
</dbReference>
<feature type="compositionally biased region" description="Polar residues" evidence="1">
    <location>
        <begin position="416"/>
        <end position="433"/>
    </location>
</feature>
<gene>
    <name evidence="3" type="ORF">H9757_09030</name>
</gene>
<dbReference type="EMBL" id="DWWK01000144">
    <property type="protein sequence ID" value="HJC39185.1"/>
    <property type="molecule type" value="Genomic_DNA"/>
</dbReference>
<sequence>MVLYLNIRGGDAVAPGGADPAVIRFSDLGNAAFQVEEISGTQNGSILYFHDTPVTSNGVTNYLNFNRNGIPDGTRTSFALYRPAGEGEDSPEIQGYVRIQSGDEIKDGGFYMITAEVDGSRYALYPSLSADKYDHVIKVDPDSERIETTVANRFPAMTVRGIREGVTDACIDGTVYRICVIGEEQPPQEAVSTTVLEYALSLAETADTEGTVESVVKMFNDARAAAEEILARAQEGDPSLTQEMVDVSWQKLIKAMQYLSFKQGDKTDLQKVIDMAKSLDLSKYLDEGQQAFTDSLAAAEAVLADGDVMQEGVDQSWKDLLKAMSDLRLKPNKETLKDLIDEADTVSTEGVDDETIAGFRNALAMAKSVYDNEQATEEEVVTAEEDLQAALDQLRAAERGTDQSGDDSNISSGGNAQDQKTQNGGSTNGNNADASGKDNASDRKDTIRNNSVQKSVKTGDTVAPIAGMAAVVILAAAAGILAYRWRRKTR</sequence>
<feature type="region of interest" description="Disordered" evidence="1">
    <location>
        <begin position="398"/>
        <end position="453"/>
    </location>
</feature>
<comment type="caution">
    <text evidence="3">The sequence shown here is derived from an EMBL/GenBank/DDBJ whole genome shotgun (WGS) entry which is preliminary data.</text>
</comment>
<feature type="transmembrane region" description="Helical" evidence="2">
    <location>
        <begin position="462"/>
        <end position="483"/>
    </location>
</feature>
<feature type="compositionally biased region" description="Low complexity" evidence="1">
    <location>
        <begin position="406"/>
        <end position="415"/>
    </location>
</feature>
<evidence type="ECO:0000313" key="3">
    <source>
        <dbReference type="EMBL" id="HJC39185.1"/>
    </source>
</evidence>
<proteinExistence type="predicted"/>
<dbReference type="Gene3D" id="1.20.1270.70">
    <property type="entry name" value="Designed single chain three-helix bundle"/>
    <property type="match status" value="1"/>
</dbReference>
<organism evidence="3 4">
    <name type="scientific">Candidatus Mediterraneibacter faecigallinarum</name>
    <dbReference type="NCBI Taxonomy" id="2838669"/>
    <lineage>
        <taxon>Bacteria</taxon>
        <taxon>Bacillati</taxon>
        <taxon>Bacillota</taxon>
        <taxon>Clostridia</taxon>
        <taxon>Lachnospirales</taxon>
        <taxon>Lachnospiraceae</taxon>
        <taxon>Mediterraneibacter</taxon>
    </lineage>
</organism>
<evidence type="ECO:0000256" key="2">
    <source>
        <dbReference type="SAM" id="Phobius"/>
    </source>
</evidence>
<keyword evidence="2" id="KW-0472">Membrane</keyword>
<reference evidence="3" key="2">
    <citation type="submission" date="2021-04" db="EMBL/GenBank/DDBJ databases">
        <authorList>
            <person name="Gilroy R."/>
        </authorList>
    </citation>
    <scope>NUCLEOTIDE SEQUENCE</scope>
    <source>
        <strain evidence="3">ChiGjej1B1-1692</strain>
    </source>
</reference>
<feature type="compositionally biased region" description="Basic and acidic residues" evidence="1">
    <location>
        <begin position="435"/>
        <end position="447"/>
    </location>
</feature>
<evidence type="ECO:0000256" key="1">
    <source>
        <dbReference type="SAM" id="MobiDB-lite"/>
    </source>
</evidence>
<name>A0A9D2NXI9_9FIRM</name>
<evidence type="ECO:0000313" key="4">
    <source>
        <dbReference type="Proteomes" id="UP000823894"/>
    </source>
</evidence>
<protein>
    <submittedName>
        <fullName evidence="3">FIVAR domain-containing protein</fullName>
    </submittedName>
</protein>
<keyword evidence="2" id="KW-1133">Transmembrane helix</keyword>
<dbReference type="Gene3D" id="1.20.1270.90">
    <property type="entry name" value="AF1782-like"/>
    <property type="match status" value="1"/>
</dbReference>
<dbReference type="Pfam" id="PF07554">
    <property type="entry name" value="FIVAR"/>
    <property type="match status" value="2"/>
</dbReference>
<accession>A0A9D2NXI9</accession>
<reference evidence="3" key="1">
    <citation type="journal article" date="2021" name="PeerJ">
        <title>Extensive microbial diversity within the chicken gut microbiome revealed by metagenomics and culture.</title>
        <authorList>
            <person name="Gilroy R."/>
            <person name="Ravi A."/>
            <person name="Getino M."/>
            <person name="Pursley I."/>
            <person name="Horton D.L."/>
            <person name="Alikhan N.F."/>
            <person name="Baker D."/>
            <person name="Gharbi K."/>
            <person name="Hall N."/>
            <person name="Watson M."/>
            <person name="Adriaenssens E.M."/>
            <person name="Foster-Nyarko E."/>
            <person name="Jarju S."/>
            <person name="Secka A."/>
            <person name="Antonio M."/>
            <person name="Oren A."/>
            <person name="Chaudhuri R.R."/>
            <person name="La Ragione R."/>
            <person name="Hildebrand F."/>
            <person name="Pallen M.J."/>
        </authorList>
    </citation>
    <scope>NUCLEOTIDE SEQUENCE</scope>
    <source>
        <strain evidence="3">ChiGjej1B1-1692</strain>
    </source>
</reference>
<dbReference type="AlphaFoldDB" id="A0A9D2NXI9"/>
<keyword evidence="2" id="KW-0812">Transmembrane</keyword>